<dbReference type="Gene3D" id="2.60.120.460">
    <property type="entry name" value="YjbQ-like"/>
    <property type="match status" value="1"/>
</dbReference>
<dbReference type="NCBIfam" id="TIGR00149">
    <property type="entry name" value="TIGR00149_YjbQ"/>
    <property type="match status" value="1"/>
</dbReference>
<protein>
    <recommendedName>
        <fullName evidence="4">YjbQ family protein</fullName>
    </recommendedName>
</protein>
<sequence>MEVFSDEINIKTSKRMELVNITQKVRDIVKSSNISDGIVNVFTRHTTSAIFINENESRLLGDFEKVIERLIPMGGSYGHNAIDNNADSHLRAMIVGGSQSIPLISGSLDLGTWQSIFFVEFDGPRRRRVRVTVIGR</sequence>
<comment type="similarity">
    <text evidence="1">Belongs to the UPF0047 family.</text>
</comment>
<proteinExistence type="inferred from homology"/>
<organism evidence="2 3">
    <name type="scientific">Methanothermobacter tenebrarum</name>
    <dbReference type="NCBI Taxonomy" id="680118"/>
    <lineage>
        <taxon>Archaea</taxon>
        <taxon>Methanobacteriati</taxon>
        <taxon>Methanobacteriota</taxon>
        <taxon>Methanomada group</taxon>
        <taxon>Methanobacteria</taxon>
        <taxon>Methanobacteriales</taxon>
        <taxon>Methanobacteriaceae</taxon>
        <taxon>Methanothermobacter</taxon>
    </lineage>
</organism>
<evidence type="ECO:0000313" key="3">
    <source>
        <dbReference type="Proteomes" id="UP000831817"/>
    </source>
</evidence>
<dbReference type="EMBL" id="AP025698">
    <property type="protein sequence ID" value="BDH79217.1"/>
    <property type="molecule type" value="Genomic_DNA"/>
</dbReference>
<dbReference type="SUPFAM" id="SSF111038">
    <property type="entry name" value="YjbQ-like"/>
    <property type="match status" value="1"/>
</dbReference>
<evidence type="ECO:0008006" key="4">
    <source>
        <dbReference type="Google" id="ProtNLM"/>
    </source>
</evidence>
<dbReference type="Proteomes" id="UP000831817">
    <property type="component" value="Chromosome"/>
</dbReference>
<name>A0ABM7YCL7_9EURY</name>
<dbReference type="PANTHER" id="PTHR30615">
    <property type="entry name" value="UNCHARACTERIZED PROTEIN YJBQ-RELATED"/>
    <property type="match status" value="1"/>
</dbReference>
<accession>A0ABM7YCL7</accession>
<dbReference type="Pfam" id="PF01894">
    <property type="entry name" value="YjbQ"/>
    <property type="match status" value="1"/>
</dbReference>
<gene>
    <name evidence="2" type="ORF">MTTB_05960</name>
</gene>
<dbReference type="InterPro" id="IPR001602">
    <property type="entry name" value="UPF0047_YjbQ-like"/>
</dbReference>
<dbReference type="PROSITE" id="PS01314">
    <property type="entry name" value="UPF0047"/>
    <property type="match status" value="1"/>
</dbReference>
<evidence type="ECO:0000313" key="2">
    <source>
        <dbReference type="EMBL" id="BDH79217.1"/>
    </source>
</evidence>
<dbReference type="PIRSF" id="PIRSF004681">
    <property type="entry name" value="UCP004681"/>
    <property type="match status" value="1"/>
</dbReference>
<dbReference type="PANTHER" id="PTHR30615:SF8">
    <property type="entry name" value="UPF0047 PROTEIN C4A8.02C"/>
    <property type="match status" value="1"/>
</dbReference>
<keyword evidence="3" id="KW-1185">Reference proteome</keyword>
<evidence type="ECO:0000256" key="1">
    <source>
        <dbReference type="ARBA" id="ARBA00005534"/>
    </source>
</evidence>
<dbReference type="InterPro" id="IPR035917">
    <property type="entry name" value="YjbQ-like_sf"/>
</dbReference>
<reference evidence="2 3" key="1">
    <citation type="submission" date="2022-04" db="EMBL/GenBank/DDBJ databases">
        <title>Complete genome of Methanothermobacter tenebrarum strain RMAS.</title>
        <authorList>
            <person name="Nakamura K."/>
            <person name="Oshima K."/>
            <person name="Hattori M."/>
            <person name="Kamagata Y."/>
            <person name="Takamizawa K."/>
        </authorList>
    </citation>
    <scope>NUCLEOTIDE SEQUENCE [LARGE SCALE GENOMIC DNA]</scope>
    <source>
        <strain evidence="2 3">RMAS</strain>
    </source>
</reference>